<dbReference type="PANTHER" id="PTHR45958">
    <property type="entry name" value="RING-TYPE E3 UBIQUITIN TRANSFERASE"/>
    <property type="match status" value="1"/>
</dbReference>
<evidence type="ECO:0000313" key="6">
    <source>
        <dbReference type="Proteomes" id="UP001168877"/>
    </source>
</evidence>
<dbReference type="GO" id="GO:0016567">
    <property type="term" value="P:protein ubiquitination"/>
    <property type="evidence" value="ECO:0007669"/>
    <property type="project" value="InterPro"/>
</dbReference>
<dbReference type="AlphaFoldDB" id="A0AA39TG14"/>
<dbReference type="EMBL" id="JAUESC010000002">
    <property type="protein sequence ID" value="KAK0606002.1"/>
    <property type="molecule type" value="Genomic_DNA"/>
</dbReference>
<dbReference type="Proteomes" id="UP001168877">
    <property type="component" value="Unassembled WGS sequence"/>
</dbReference>
<comment type="pathway">
    <text evidence="1">Protein modification; protein ubiquitination.</text>
</comment>
<evidence type="ECO:0000256" key="3">
    <source>
        <dbReference type="ARBA" id="ARBA00022786"/>
    </source>
</evidence>
<dbReference type="SMART" id="SM00504">
    <property type="entry name" value="Ubox"/>
    <property type="match status" value="1"/>
</dbReference>
<sequence length="104" mass="11974">MKEPVVVLESSQTYEKKAIEYWFERCSEDGRDPTCPVTGQVLKMPELKPNVELAGAIEEWINRNVDVQVDTAVECLREQTLRVDCVEKVLDCIFRISEEQPSNK</sequence>
<feature type="domain" description="U-box" evidence="4">
    <location>
        <begin position="1"/>
        <end position="67"/>
    </location>
</feature>
<protein>
    <recommendedName>
        <fullName evidence="4">U-box domain-containing protein</fullName>
    </recommendedName>
</protein>
<dbReference type="GO" id="GO:0004842">
    <property type="term" value="F:ubiquitin-protein transferase activity"/>
    <property type="evidence" value="ECO:0007669"/>
    <property type="project" value="InterPro"/>
</dbReference>
<evidence type="ECO:0000256" key="2">
    <source>
        <dbReference type="ARBA" id="ARBA00022679"/>
    </source>
</evidence>
<dbReference type="PROSITE" id="PS51698">
    <property type="entry name" value="U_BOX"/>
    <property type="match status" value="1"/>
</dbReference>
<dbReference type="Gene3D" id="3.30.40.10">
    <property type="entry name" value="Zinc/RING finger domain, C3HC4 (zinc finger)"/>
    <property type="match status" value="1"/>
</dbReference>
<accession>A0AA39TG14</accession>
<dbReference type="PANTHER" id="PTHR45958:SF14">
    <property type="entry name" value="RING-TYPE E3 UBIQUITIN TRANSFERASE"/>
    <property type="match status" value="1"/>
</dbReference>
<dbReference type="InterPro" id="IPR013083">
    <property type="entry name" value="Znf_RING/FYVE/PHD"/>
</dbReference>
<proteinExistence type="predicted"/>
<gene>
    <name evidence="5" type="ORF">LWI29_033077</name>
</gene>
<organism evidence="5 6">
    <name type="scientific">Acer saccharum</name>
    <name type="common">Sugar maple</name>
    <dbReference type="NCBI Taxonomy" id="4024"/>
    <lineage>
        <taxon>Eukaryota</taxon>
        <taxon>Viridiplantae</taxon>
        <taxon>Streptophyta</taxon>
        <taxon>Embryophyta</taxon>
        <taxon>Tracheophyta</taxon>
        <taxon>Spermatophyta</taxon>
        <taxon>Magnoliopsida</taxon>
        <taxon>eudicotyledons</taxon>
        <taxon>Gunneridae</taxon>
        <taxon>Pentapetalae</taxon>
        <taxon>rosids</taxon>
        <taxon>malvids</taxon>
        <taxon>Sapindales</taxon>
        <taxon>Sapindaceae</taxon>
        <taxon>Hippocastanoideae</taxon>
        <taxon>Acereae</taxon>
        <taxon>Acer</taxon>
    </lineage>
</organism>
<dbReference type="InterPro" id="IPR052608">
    <property type="entry name" value="U-box_domain_protein"/>
</dbReference>
<name>A0AA39TG14_ACESA</name>
<reference evidence="5" key="1">
    <citation type="journal article" date="2022" name="Plant J.">
        <title>Strategies of tolerance reflected in two North American maple genomes.</title>
        <authorList>
            <person name="McEvoy S.L."/>
            <person name="Sezen U.U."/>
            <person name="Trouern-Trend A."/>
            <person name="McMahon S.M."/>
            <person name="Schaberg P.G."/>
            <person name="Yang J."/>
            <person name="Wegrzyn J.L."/>
            <person name="Swenson N.G."/>
        </authorList>
    </citation>
    <scope>NUCLEOTIDE SEQUENCE</scope>
    <source>
        <strain evidence="5">NS2018</strain>
    </source>
</reference>
<keyword evidence="3" id="KW-0833">Ubl conjugation pathway</keyword>
<keyword evidence="2" id="KW-0808">Transferase</keyword>
<evidence type="ECO:0000259" key="4">
    <source>
        <dbReference type="PROSITE" id="PS51698"/>
    </source>
</evidence>
<keyword evidence="6" id="KW-1185">Reference proteome</keyword>
<comment type="caution">
    <text evidence="5">The sequence shown here is derived from an EMBL/GenBank/DDBJ whole genome shotgun (WGS) entry which is preliminary data.</text>
</comment>
<evidence type="ECO:0000313" key="5">
    <source>
        <dbReference type="EMBL" id="KAK0606002.1"/>
    </source>
</evidence>
<reference evidence="5" key="2">
    <citation type="submission" date="2023-06" db="EMBL/GenBank/DDBJ databases">
        <authorList>
            <person name="Swenson N.G."/>
            <person name="Wegrzyn J.L."/>
            <person name="Mcevoy S.L."/>
        </authorList>
    </citation>
    <scope>NUCLEOTIDE SEQUENCE</scope>
    <source>
        <strain evidence="5">NS2018</strain>
        <tissue evidence="5">Leaf</tissue>
    </source>
</reference>
<dbReference type="SUPFAM" id="SSF57850">
    <property type="entry name" value="RING/U-box"/>
    <property type="match status" value="1"/>
</dbReference>
<evidence type="ECO:0000256" key="1">
    <source>
        <dbReference type="ARBA" id="ARBA00004906"/>
    </source>
</evidence>
<dbReference type="Pfam" id="PF04564">
    <property type="entry name" value="U-box"/>
    <property type="match status" value="1"/>
</dbReference>
<dbReference type="InterPro" id="IPR003613">
    <property type="entry name" value="Ubox_domain"/>
</dbReference>